<protein>
    <submittedName>
        <fullName evidence="2">Uncharacterized protein</fullName>
    </submittedName>
</protein>
<organism evidence="2 3">
    <name type="scientific">Sistotremastrum suecicum HHB10207 ss-3</name>
    <dbReference type="NCBI Taxonomy" id="1314776"/>
    <lineage>
        <taxon>Eukaryota</taxon>
        <taxon>Fungi</taxon>
        <taxon>Dikarya</taxon>
        <taxon>Basidiomycota</taxon>
        <taxon>Agaricomycotina</taxon>
        <taxon>Agaricomycetes</taxon>
        <taxon>Sistotremastrales</taxon>
        <taxon>Sistotremastraceae</taxon>
        <taxon>Sistotremastrum</taxon>
    </lineage>
</organism>
<dbReference type="Proteomes" id="UP000076798">
    <property type="component" value="Unassembled WGS sequence"/>
</dbReference>
<dbReference type="AlphaFoldDB" id="A0A166FTG4"/>
<feature type="compositionally biased region" description="Low complexity" evidence="1">
    <location>
        <begin position="8"/>
        <end position="17"/>
    </location>
</feature>
<sequence length="179" mass="20085">MVRAFLKPSSPRSVRSPKTMKVEDIAGVKKEEDHVARKLDFSSSSQNGSTFPSASTSYQAPKLMLQPPEGFGMTPMLMIGDPVQPSSPTTFKAAHPEAPRPRKNARLWDRQLACGLGDCQAVFKGVNAQFLLTRHRKNTRKHRDNVGSFMCPHSGCDMTFTQKELFQPHIDTCQYRFKT</sequence>
<feature type="compositionally biased region" description="Polar residues" evidence="1">
    <location>
        <begin position="41"/>
        <end position="57"/>
    </location>
</feature>
<feature type="region of interest" description="Disordered" evidence="1">
    <location>
        <begin position="38"/>
        <end position="57"/>
    </location>
</feature>
<dbReference type="EMBL" id="KV428026">
    <property type="protein sequence ID" value="KZT40982.1"/>
    <property type="molecule type" value="Genomic_DNA"/>
</dbReference>
<evidence type="ECO:0000313" key="2">
    <source>
        <dbReference type="EMBL" id="KZT40982.1"/>
    </source>
</evidence>
<name>A0A166FTG4_9AGAM</name>
<reference evidence="2 3" key="1">
    <citation type="journal article" date="2016" name="Mol. Biol. Evol.">
        <title>Comparative Genomics of Early-Diverging Mushroom-Forming Fungi Provides Insights into the Origins of Lignocellulose Decay Capabilities.</title>
        <authorList>
            <person name="Nagy L.G."/>
            <person name="Riley R."/>
            <person name="Tritt A."/>
            <person name="Adam C."/>
            <person name="Daum C."/>
            <person name="Floudas D."/>
            <person name="Sun H."/>
            <person name="Yadav J.S."/>
            <person name="Pangilinan J."/>
            <person name="Larsson K.H."/>
            <person name="Matsuura K."/>
            <person name="Barry K."/>
            <person name="Labutti K."/>
            <person name="Kuo R."/>
            <person name="Ohm R.A."/>
            <person name="Bhattacharya S.S."/>
            <person name="Shirouzu T."/>
            <person name="Yoshinaga Y."/>
            <person name="Martin F.M."/>
            <person name="Grigoriev I.V."/>
            <person name="Hibbett D.S."/>
        </authorList>
    </citation>
    <scope>NUCLEOTIDE SEQUENCE [LARGE SCALE GENOMIC DNA]</scope>
    <source>
        <strain evidence="2 3">HHB10207 ss-3</strain>
    </source>
</reference>
<feature type="region of interest" description="Disordered" evidence="1">
    <location>
        <begin position="1"/>
        <end position="21"/>
    </location>
</feature>
<proteinExistence type="predicted"/>
<evidence type="ECO:0000256" key="1">
    <source>
        <dbReference type="SAM" id="MobiDB-lite"/>
    </source>
</evidence>
<accession>A0A166FTG4</accession>
<gene>
    <name evidence="2" type="ORF">SISSUDRAFT_1126864</name>
</gene>
<evidence type="ECO:0000313" key="3">
    <source>
        <dbReference type="Proteomes" id="UP000076798"/>
    </source>
</evidence>
<keyword evidence="3" id="KW-1185">Reference proteome</keyword>